<name>Q11BJ1_CHESB</name>
<evidence type="ECO:0000313" key="1">
    <source>
        <dbReference type="EMBL" id="ABG65234.1"/>
    </source>
</evidence>
<protein>
    <recommendedName>
        <fullName evidence="2">Dinitrogenase iron-molybdenum cofactor biosynthesis domain-containing protein</fullName>
    </recommendedName>
</protein>
<accession>Q11BJ1</accession>
<dbReference type="eggNOG" id="COG1433">
    <property type="taxonomic scope" value="Bacteria"/>
</dbReference>
<gene>
    <name evidence="1" type="ordered locus">Meso_3867</name>
</gene>
<dbReference type="SUPFAM" id="SSF53146">
    <property type="entry name" value="Nitrogenase accessory factor-like"/>
    <property type="match status" value="1"/>
</dbReference>
<evidence type="ECO:0008006" key="2">
    <source>
        <dbReference type="Google" id="ProtNLM"/>
    </source>
</evidence>
<dbReference type="InterPro" id="IPR036105">
    <property type="entry name" value="DiNase_FeMo-co_biosyn_sf"/>
</dbReference>
<sequence length="115" mass="12536">MASIASPSSDRNHSVALLVARDQRRYALSPFFAKSDGLLVVDPVERRRRYRANVARTTESACDLILASGATRLICGYVAVPDRDRLRAAGIDVRLGSCARTVNDLVTSFETLPDA</sequence>
<dbReference type="EMBL" id="CP000390">
    <property type="protein sequence ID" value="ABG65234.1"/>
    <property type="molecule type" value="Genomic_DNA"/>
</dbReference>
<dbReference type="KEGG" id="mes:Meso_3867"/>
<dbReference type="HOGENOM" id="CLU_2104614_0_0_5"/>
<reference evidence="1" key="1">
    <citation type="submission" date="2006-06" db="EMBL/GenBank/DDBJ databases">
        <title>Complete sequence of chromosome of Chelativorans sp. BNC1.</title>
        <authorList>
            <consortium name="US DOE Joint Genome Institute"/>
            <person name="Copeland A."/>
            <person name="Lucas S."/>
            <person name="Lapidus A."/>
            <person name="Barry K."/>
            <person name="Detter J.C."/>
            <person name="Glavina del Rio T."/>
            <person name="Hammon N."/>
            <person name="Israni S."/>
            <person name="Dalin E."/>
            <person name="Tice H."/>
            <person name="Pitluck S."/>
            <person name="Chertkov O."/>
            <person name="Brettin T."/>
            <person name="Bruce D."/>
            <person name="Han C."/>
            <person name="Tapia R."/>
            <person name="Gilna P."/>
            <person name="Schmutz J."/>
            <person name="Larimer F."/>
            <person name="Land M."/>
            <person name="Hauser L."/>
            <person name="Kyrpides N."/>
            <person name="Mikhailova N."/>
            <person name="Richardson P."/>
        </authorList>
    </citation>
    <scope>NUCLEOTIDE SEQUENCE</scope>
    <source>
        <strain evidence="1">BNC1</strain>
    </source>
</reference>
<organism evidence="1">
    <name type="scientific">Chelativorans sp. (strain BNC1)</name>
    <dbReference type="NCBI Taxonomy" id="266779"/>
    <lineage>
        <taxon>Bacteria</taxon>
        <taxon>Pseudomonadati</taxon>
        <taxon>Pseudomonadota</taxon>
        <taxon>Alphaproteobacteria</taxon>
        <taxon>Hyphomicrobiales</taxon>
        <taxon>Phyllobacteriaceae</taxon>
        <taxon>Chelativorans</taxon>
    </lineage>
</organism>
<proteinExistence type="predicted"/>
<dbReference type="AlphaFoldDB" id="Q11BJ1"/>